<dbReference type="InterPro" id="IPR013087">
    <property type="entry name" value="Znf_C2H2_type"/>
</dbReference>
<evidence type="ECO:0000259" key="10">
    <source>
        <dbReference type="PROSITE" id="PS50157"/>
    </source>
</evidence>
<keyword evidence="7" id="KW-0804">Transcription</keyword>
<evidence type="ECO:0000256" key="3">
    <source>
        <dbReference type="ARBA" id="ARBA00022737"/>
    </source>
</evidence>
<feature type="domain" description="C2H2-type" evidence="10">
    <location>
        <begin position="1"/>
        <end position="21"/>
    </location>
</feature>
<evidence type="ECO:0000313" key="11">
    <source>
        <dbReference type="Proteomes" id="UP000515163"/>
    </source>
</evidence>
<evidence type="ECO:0000313" key="12">
    <source>
        <dbReference type="RefSeq" id="XP_031574212.1"/>
    </source>
</evidence>
<gene>
    <name evidence="12" type="primary">LOC116308003</name>
</gene>
<reference evidence="12" key="1">
    <citation type="submission" date="2025-08" db="UniProtKB">
        <authorList>
            <consortium name="RefSeq"/>
        </authorList>
    </citation>
    <scope>IDENTIFICATION</scope>
    <source>
        <tissue evidence="12">Tentacle</tissue>
    </source>
</reference>
<sequence>MGCPECNKEFSSKQRLRNHAKRGVCAPIVCDDCDKEFSSKQRLRYHVDNAVCRRTNKCEDCGKVLSSHQRLLSYEKTHEVVFQRVAKSYDLEGVDCYECGDIMSRCKHNDEYIKDRIRYKRKMHKTFPFFDLVEGVPWTNREYWRQECDRCGHVREEEHITNGCLTH</sequence>
<comment type="subcellular location">
    <subcellularLocation>
        <location evidence="1">Nucleus</location>
    </subcellularLocation>
</comment>
<dbReference type="OrthoDB" id="6077919at2759"/>
<dbReference type="PANTHER" id="PTHR47772">
    <property type="entry name" value="ZINC FINGER PROTEIN 200"/>
    <property type="match status" value="1"/>
</dbReference>
<dbReference type="InParanoid" id="A0A6P8J3I5"/>
<dbReference type="KEGG" id="aten:116308003"/>
<dbReference type="PANTHER" id="PTHR47772:SF1">
    <property type="entry name" value="ZINC FINGER PROTEIN 200"/>
    <property type="match status" value="1"/>
</dbReference>
<keyword evidence="3" id="KW-0677">Repeat</keyword>
<evidence type="ECO:0000256" key="2">
    <source>
        <dbReference type="ARBA" id="ARBA00022723"/>
    </source>
</evidence>
<dbReference type="GeneID" id="116308003"/>
<keyword evidence="2" id="KW-0479">Metal-binding</keyword>
<protein>
    <submittedName>
        <fullName evidence="12">Zinc finger protein 782-like</fullName>
    </submittedName>
</protein>
<dbReference type="PROSITE" id="PS50157">
    <property type="entry name" value="ZINC_FINGER_C2H2_2"/>
    <property type="match status" value="1"/>
</dbReference>
<accession>A0A6P8J3I5</accession>
<evidence type="ECO:0000256" key="1">
    <source>
        <dbReference type="ARBA" id="ARBA00004123"/>
    </source>
</evidence>
<dbReference type="Pfam" id="PF00096">
    <property type="entry name" value="zf-C2H2"/>
    <property type="match status" value="1"/>
</dbReference>
<proteinExistence type="predicted"/>
<dbReference type="GO" id="GO:0008270">
    <property type="term" value="F:zinc ion binding"/>
    <property type="evidence" value="ECO:0007669"/>
    <property type="project" value="UniProtKB-KW"/>
</dbReference>
<dbReference type="Proteomes" id="UP000515163">
    <property type="component" value="Unplaced"/>
</dbReference>
<evidence type="ECO:0000256" key="6">
    <source>
        <dbReference type="ARBA" id="ARBA00023015"/>
    </source>
</evidence>
<evidence type="ECO:0000256" key="8">
    <source>
        <dbReference type="ARBA" id="ARBA00023242"/>
    </source>
</evidence>
<keyword evidence="11" id="KW-1185">Reference proteome</keyword>
<evidence type="ECO:0000256" key="7">
    <source>
        <dbReference type="ARBA" id="ARBA00023163"/>
    </source>
</evidence>
<dbReference type="Pfam" id="PF13894">
    <property type="entry name" value="zf-C2H2_4"/>
    <property type="match status" value="1"/>
</dbReference>
<dbReference type="AlphaFoldDB" id="A0A6P8J3I5"/>
<keyword evidence="5" id="KW-0862">Zinc</keyword>
<evidence type="ECO:0000256" key="5">
    <source>
        <dbReference type="ARBA" id="ARBA00022833"/>
    </source>
</evidence>
<dbReference type="GO" id="GO:0005634">
    <property type="term" value="C:nucleus"/>
    <property type="evidence" value="ECO:0007669"/>
    <property type="project" value="UniProtKB-SubCell"/>
</dbReference>
<evidence type="ECO:0000256" key="4">
    <source>
        <dbReference type="ARBA" id="ARBA00022771"/>
    </source>
</evidence>
<dbReference type="InterPro" id="IPR050636">
    <property type="entry name" value="C2H2-ZF_domain-containing"/>
</dbReference>
<dbReference type="Gene3D" id="3.30.160.60">
    <property type="entry name" value="Classic Zinc Finger"/>
    <property type="match status" value="1"/>
</dbReference>
<evidence type="ECO:0000256" key="9">
    <source>
        <dbReference type="PROSITE-ProRule" id="PRU00042"/>
    </source>
</evidence>
<organism evidence="11 12">
    <name type="scientific">Actinia tenebrosa</name>
    <name type="common">Australian red waratah sea anemone</name>
    <dbReference type="NCBI Taxonomy" id="6105"/>
    <lineage>
        <taxon>Eukaryota</taxon>
        <taxon>Metazoa</taxon>
        <taxon>Cnidaria</taxon>
        <taxon>Anthozoa</taxon>
        <taxon>Hexacorallia</taxon>
        <taxon>Actiniaria</taxon>
        <taxon>Actiniidae</taxon>
        <taxon>Actinia</taxon>
    </lineage>
</organism>
<dbReference type="RefSeq" id="XP_031574212.1">
    <property type="nucleotide sequence ID" value="XM_031718352.1"/>
</dbReference>
<keyword evidence="8" id="KW-0539">Nucleus</keyword>
<name>A0A6P8J3I5_ACTTE</name>
<dbReference type="SUPFAM" id="SSF57667">
    <property type="entry name" value="beta-beta-alpha zinc fingers"/>
    <property type="match status" value="2"/>
</dbReference>
<dbReference type="InterPro" id="IPR036236">
    <property type="entry name" value="Znf_C2H2_sf"/>
</dbReference>
<keyword evidence="6" id="KW-0805">Transcription regulation</keyword>
<keyword evidence="4 9" id="KW-0863">Zinc-finger</keyword>